<evidence type="ECO:0000313" key="9">
    <source>
        <dbReference type="Proteomes" id="UP000681341"/>
    </source>
</evidence>
<evidence type="ECO:0000256" key="2">
    <source>
        <dbReference type="ARBA" id="ARBA00022670"/>
    </source>
</evidence>
<feature type="coiled-coil region" evidence="5">
    <location>
        <begin position="44"/>
        <end position="92"/>
    </location>
</feature>
<keyword evidence="4" id="KW-0788">Thiol protease</keyword>
<comment type="similarity">
    <text evidence="1">Belongs to the peptidase C40 family.</text>
</comment>
<evidence type="ECO:0000256" key="6">
    <source>
        <dbReference type="SAM" id="SignalP"/>
    </source>
</evidence>
<keyword evidence="2" id="KW-0645">Protease</keyword>
<feature type="domain" description="NlpC/P60" evidence="7">
    <location>
        <begin position="175"/>
        <end position="289"/>
    </location>
</feature>
<keyword evidence="5" id="KW-0175">Coiled coil</keyword>
<evidence type="ECO:0000256" key="4">
    <source>
        <dbReference type="ARBA" id="ARBA00022807"/>
    </source>
</evidence>
<dbReference type="InterPro" id="IPR051794">
    <property type="entry name" value="PG_Endopeptidase_C40"/>
</dbReference>
<dbReference type="PANTHER" id="PTHR47359">
    <property type="entry name" value="PEPTIDOGLYCAN DL-ENDOPEPTIDASE CWLO"/>
    <property type="match status" value="1"/>
</dbReference>
<evidence type="ECO:0000256" key="5">
    <source>
        <dbReference type="SAM" id="Coils"/>
    </source>
</evidence>
<evidence type="ECO:0000256" key="3">
    <source>
        <dbReference type="ARBA" id="ARBA00022801"/>
    </source>
</evidence>
<dbReference type="EMBL" id="JAGFNP010000009">
    <property type="protein sequence ID" value="MBO3734339.1"/>
    <property type="molecule type" value="Genomic_DNA"/>
</dbReference>
<evidence type="ECO:0000313" key="8">
    <source>
        <dbReference type="EMBL" id="MBO3734339.1"/>
    </source>
</evidence>
<comment type="caution">
    <text evidence="8">The sequence shown here is derived from an EMBL/GenBank/DDBJ whole genome shotgun (WGS) entry which is preliminary data.</text>
</comment>
<organism evidence="8 9">
    <name type="scientific">Glycomyces niveus</name>
    <dbReference type="NCBI Taxonomy" id="2820287"/>
    <lineage>
        <taxon>Bacteria</taxon>
        <taxon>Bacillati</taxon>
        <taxon>Actinomycetota</taxon>
        <taxon>Actinomycetes</taxon>
        <taxon>Glycomycetales</taxon>
        <taxon>Glycomycetaceae</taxon>
        <taxon>Glycomyces</taxon>
    </lineage>
</organism>
<proteinExistence type="inferred from homology"/>
<reference evidence="8 9" key="1">
    <citation type="submission" date="2021-03" db="EMBL/GenBank/DDBJ databases">
        <title>Glycomyces sp. nov., a novel actinomycete isolated from soil.</title>
        <authorList>
            <person name="Yang X."/>
            <person name="Xu X."/>
        </authorList>
    </citation>
    <scope>NUCLEOTIDE SEQUENCE [LARGE SCALE GENOMIC DNA]</scope>
    <source>
        <strain evidence="8 9">NEAU-S30</strain>
    </source>
</reference>
<dbReference type="Proteomes" id="UP000681341">
    <property type="component" value="Unassembled WGS sequence"/>
</dbReference>
<keyword evidence="6" id="KW-0732">Signal</keyword>
<dbReference type="Gene3D" id="3.90.1720.10">
    <property type="entry name" value="endopeptidase domain like (from Nostoc punctiforme)"/>
    <property type="match status" value="1"/>
</dbReference>
<accession>A0ABS3U6E2</accession>
<dbReference type="SUPFAM" id="SSF54001">
    <property type="entry name" value="Cysteine proteinases"/>
    <property type="match status" value="1"/>
</dbReference>
<evidence type="ECO:0000256" key="1">
    <source>
        <dbReference type="ARBA" id="ARBA00007074"/>
    </source>
</evidence>
<sequence>MRSFGIIAIALVDLTAAVSLTATPAHAGEIDLDTAGSGEIRSHLEDLRQRQASEEEQLDRLESERTALLAVIEASERDYGAIESQLEQATQALDAAEGGFSGTIEALGDFRAEQALRYEAAQQAAARLEAVEPEIPRSTETIAKLAGDISRAGRALEAAEEAEARTRVTVTADPPAGANDIVQFAYDQLGKPYGYGKTGPDAFDCSGLVAAAYAQSGVSLNRTSQGQWSDSTAISRGDLSPGDLVFSYGTGHIAIYVGGGQVIHASKPGDTVKIAPMDVMPVSGYRRVQ</sequence>
<keyword evidence="3" id="KW-0378">Hydrolase</keyword>
<dbReference type="Pfam" id="PF00877">
    <property type="entry name" value="NLPC_P60"/>
    <property type="match status" value="1"/>
</dbReference>
<dbReference type="InterPro" id="IPR000064">
    <property type="entry name" value="NLP_P60_dom"/>
</dbReference>
<feature type="signal peptide" evidence="6">
    <location>
        <begin position="1"/>
        <end position="27"/>
    </location>
</feature>
<dbReference type="PROSITE" id="PS51935">
    <property type="entry name" value="NLPC_P60"/>
    <property type="match status" value="1"/>
</dbReference>
<keyword evidence="9" id="KW-1185">Reference proteome</keyword>
<gene>
    <name evidence="8" type="ORF">J5V16_16035</name>
</gene>
<dbReference type="RefSeq" id="WP_208497452.1">
    <property type="nucleotide sequence ID" value="NZ_JAGFNP010000009.1"/>
</dbReference>
<protein>
    <submittedName>
        <fullName evidence="8">C40 family peptidase</fullName>
    </submittedName>
</protein>
<dbReference type="PANTHER" id="PTHR47359:SF3">
    <property type="entry name" value="NLP_P60 DOMAIN-CONTAINING PROTEIN-RELATED"/>
    <property type="match status" value="1"/>
</dbReference>
<dbReference type="InterPro" id="IPR038765">
    <property type="entry name" value="Papain-like_cys_pep_sf"/>
</dbReference>
<evidence type="ECO:0000259" key="7">
    <source>
        <dbReference type="PROSITE" id="PS51935"/>
    </source>
</evidence>
<name>A0ABS3U6E2_9ACTN</name>
<feature type="chain" id="PRO_5045992359" evidence="6">
    <location>
        <begin position="28"/>
        <end position="289"/>
    </location>
</feature>